<dbReference type="Pfam" id="PF12770">
    <property type="entry name" value="CHAT"/>
    <property type="match status" value="1"/>
</dbReference>
<evidence type="ECO:0000313" key="5">
    <source>
        <dbReference type="Proteomes" id="UP000240542"/>
    </source>
</evidence>
<dbReference type="SUPFAM" id="SSF48452">
    <property type="entry name" value="TPR-like"/>
    <property type="match status" value="1"/>
</dbReference>
<dbReference type="Proteomes" id="UP000240542">
    <property type="component" value="Unassembled WGS sequence"/>
</dbReference>
<sequence>MSSRRPHPPLSVALVGRDPVQAGRAAERLLAERPGPADRAVALRVLGMARDEMGDPGAAHRLLRSSAALAARAGRHDLAALARASRQGLLARHARGPGPGAPPADRDPRGLSAMNLGVAAAQRGWFGSAAAWFGTARRSLGSDDPLLPGLLSNLGLALLYAGRFGAAEERLAAALDLSERHGLRLLRGVVVQNLGCLAVRRGDIGTAMERFDGAAAVLPAHRLAGVQLDRAEGMVAAGLGRDAAALIRAAALGRADHRPDFDADRAAALLLRAKVHLAGGEHGAALALARRVRARFGAASAWSRIARQVEWSARVAPAEAGQRGGAAGRAAGGRPHPGVPQHRAAHPRSHGRPPDPDAVVHLPGWARGLPPTSGTARALAPRVAAAPLGPPRLARPGPGHTGVLDALARGDHRRAWALLCGLPAASSAHHLELRAHAGAAERALLALGARTALRNGDPEGALEWVEYRAAPAVPGGCRDPLWAGALDRARAAERGSGAAATLPMGLAQWHRGCAATPAAPAAVPGGPVAAELRAALGRRVYARFVRLHGLDVLLTMVDGRVAAHRVPAGRGPASAVAKLAHTARVQAGAPGGELAPVLREQARRVEALLLGPIRGAAAGRPLVLALSPGLLGVPWGLLPGLAGREVAVAPSARSWLGCAGSARRAGGAALLVGDDALPGVRAELAALRGLYPGARVLAGPAATAPAVLAALADPAIGTAHIAAHGAFTAAAPLASALSLSGGPLFGYDLERLPRVPPVTVLSACWMGRSDAAPSGVPLGMAAAMLALGGATVVAGVLPVRDNSMAAAMRRAHADLCRGAGPARVVADHLADAGFVCFGAG</sequence>
<dbReference type="OrthoDB" id="9761935at2"/>
<feature type="region of interest" description="Disordered" evidence="1">
    <location>
        <begin position="317"/>
        <end position="355"/>
    </location>
</feature>
<protein>
    <submittedName>
        <fullName evidence="4">CHAT domain-containing protein</fullName>
    </submittedName>
</protein>
<organism evidence="4 5">
    <name type="scientific">Murinocardiopsis flavida</name>
    <dbReference type="NCBI Taxonomy" id="645275"/>
    <lineage>
        <taxon>Bacteria</taxon>
        <taxon>Bacillati</taxon>
        <taxon>Actinomycetota</taxon>
        <taxon>Actinomycetes</taxon>
        <taxon>Streptosporangiales</taxon>
        <taxon>Nocardiopsidaceae</taxon>
        <taxon>Murinocardiopsis</taxon>
    </lineage>
</organism>
<name>A0A2P8DTV7_9ACTN</name>
<keyword evidence="2" id="KW-0812">Transmembrane</keyword>
<feature type="compositionally biased region" description="Gly residues" evidence="1">
    <location>
        <begin position="322"/>
        <end position="331"/>
    </location>
</feature>
<dbReference type="InterPro" id="IPR011990">
    <property type="entry name" value="TPR-like_helical_dom_sf"/>
</dbReference>
<dbReference type="EMBL" id="PYGA01000001">
    <property type="protein sequence ID" value="PSL00656.1"/>
    <property type="molecule type" value="Genomic_DNA"/>
</dbReference>
<proteinExistence type="predicted"/>
<dbReference type="Gene3D" id="1.25.40.10">
    <property type="entry name" value="Tetratricopeptide repeat domain"/>
    <property type="match status" value="1"/>
</dbReference>
<dbReference type="InterPro" id="IPR024983">
    <property type="entry name" value="CHAT_dom"/>
</dbReference>
<evidence type="ECO:0000256" key="2">
    <source>
        <dbReference type="SAM" id="Phobius"/>
    </source>
</evidence>
<keyword evidence="2" id="KW-0472">Membrane</keyword>
<evidence type="ECO:0000259" key="3">
    <source>
        <dbReference type="Pfam" id="PF12770"/>
    </source>
</evidence>
<evidence type="ECO:0000256" key="1">
    <source>
        <dbReference type="SAM" id="MobiDB-lite"/>
    </source>
</evidence>
<keyword evidence="2" id="KW-1133">Transmembrane helix</keyword>
<feature type="domain" description="CHAT" evidence="3">
    <location>
        <begin position="600"/>
        <end position="823"/>
    </location>
</feature>
<comment type="caution">
    <text evidence="4">The sequence shown here is derived from an EMBL/GenBank/DDBJ whole genome shotgun (WGS) entry which is preliminary data.</text>
</comment>
<reference evidence="4 5" key="1">
    <citation type="submission" date="2018-03" db="EMBL/GenBank/DDBJ databases">
        <title>Genomic Encyclopedia of Archaeal and Bacterial Type Strains, Phase II (KMG-II): from individual species to whole genera.</title>
        <authorList>
            <person name="Goeker M."/>
        </authorList>
    </citation>
    <scope>NUCLEOTIDE SEQUENCE [LARGE SCALE GENOMIC DNA]</scope>
    <source>
        <strain evidence="4 5">DSM 45312</strain>
    </source>
</reference>
<accession>A0A2P8DTV7</accession>
<dbReference type="RefSeq" id="WP_146165493.1">
    <property type="nucleotide sequence ID" value="NZ_PYGA01000001.1"/>
</dbReference>
<gene>
    <name evidence="4" type="ORF">CLV63_101130</name>
</gene>
<feature type="transmembrane region" description="Helical" evidence="2">
    <location>
        <begin position="778"/>
        <end position="799"/>
    </location>
</feature>
<keyword evidence="5" id="KW-1185">Reference proteome</keyword>
<evidence type="ECO:0000313" key="4">
    <source>
        <dbReference type="EMBL" id="PSL00656.1"/>
    </source>
</evidence>
<dbReference type="AlphaFoldDB" id="A0A2P8DTV7"/>